<name>A0A232EVN3_9HYME</name>
<dbReference type="PANTHER" id="PTHR24413">
    <property type="entry name" value="SPECKLE-TYPE POZ PROTEIN"/>
    <property type="match status" value="1"/>
</dbReference>
<dbReference type="OrthoDB" id="7554223at2759"/>
<proteinExistence type="predicted"/>
<dbReference type="InterPro" id="IPR000210">
    <property type="entry name" value="BTB/POZ_dom"/>
</dbReference>
<accession>A0A232EVN3</accession>
<comment type="caution">
    <text evidence="2">The sequence shown here is derived from an EMBL/GenBank/DDBJ whole genome shotgun (WGS) entry which is preliminary data.</text>
</comment>
<dbReference type="Gene3D" id="3.30.710.10">
    <property type="entry name" value="Potassium Channel Kv1.1, Chain A"/>
    <property type="match status" value="1"/>
</dbReference>
<dbReference type="EMBL" id="NNAY01001977">
    <property type="protein sequence ID" value="OXU22399.1"/>
    <property type="molecule type" value="Genomic_DNA"/>
</dbReference>
<protein>
    <recommendedName>
        <fullName evidence="1">BTB domain-containing protein</fullName>
    </recommendedName>
</protein>
<dbReference type="STRING" id="543379.A0A232EVN3"/>
<evidence type="ECO:0000313" key="3">
    <source>
        <dbReference type="Proteomes" id="UP000215335"/>
    </source>
</evidence>
<dbReference type="Proteomes" id="UP000215335">
    <property type="component" value="Unassembled WGS sequence"/>
</dbReference>
<organism evidence="2 3">
    <name type="scientific">Trichomalopsis sarcophagae</name>
    <dbReference type="NCBI Taxonomy" id="543379"/>
    <lineage>
        <taxon>Eukaryota</taxon>
        <taxon>Metazoa</taxon>
        <taxon>Ecdysozoa</taxon>
        <taxon>Arthropoda</taxon>
        <taxon>Hexapoda</taxon>
        <taxon>Insecta</taxon>
        <taxon>Pterygota</taxon>
        <taxon>Neoptera</taxon>
        <taxon>Endopterygota</taxon>
        <taxon>Hymenoptera</taxon>
        <taxon>Apocrita</taxon>
        <taxon>Proctotrupomorpha</taxon>
        <taxon>Chalcidoidea</taxon>
        <taxon>Pteromalidae</taxon>
        <taxon>Pteromalinae</taxon>
        <taxon>Trichomalopsis</taxon>
    </lineage>
</organism>
<feature type="domain" description="BTB" evidence="1">
    <location>
        <begin position="4"/>
        <end position="66"/>
    </location>
</feature>
<sequence length="179" mass="20203">MLLNKKKKITKLQIKDVDSDIMKQLLLFMYTGYVSKLFTYADELLAAAEKYQLEDLKAMCQKVKDHQARGTDGPRLVTSQLSPAVVDDPHSAQGIDLHTLNQLEGVAVVLPLHGPTRIRSQQRTRVRRVERNEVQGRGNSLLQTRNCQVDAILPHLHAAYDVVFGDVRTVLDCLVMSLR</sequence>
<reference evidence="2 3" key="1">
    <citation type="journal article" date="2017" name="Curr. Biol.">
        <title>The Evolution of Venom by Co-option of Single-Copy Genes.</title>
        <authorList>
            <person name="Martinson E.O."/>
            <person name="Mrinalini"/>
            <person name="Kelkar Y.D."/>
            <person name="Chang C.H."/>
            <person name="Werren J.H."/>
        </authorList>
    </citation>
    <scope>NUCLEOTIDE SEQUENCE [LARGE SCALE GENOMIC DNA]</scope>
    <source>
        <strain evidence="2 3">Alberta</strain>
        <tissue evidence="2">Whole body</tissue>
    </source>
</reference>
<dbReference type="SUPFAM" id="SSF54695">
    <property type="entry name" value="POZ domain"/>
    <property type="match status" value="1"/>
</dbReference>
<dbReference type="AlphaFoldDB" id="A0A232EVN3"/>
<evidence type="ECO:0000259" key="1">
    <source>
        <dbReference type="Pfam" id="PF00651"/>
    </source>
</evidence>
<evidence type="ECO:0000313" key="2">
    <source>
        <dbReference type="EMBL" id="OXU22399.1"/>
    </source>
</evidence>
<gene>
    <name evidence="2" type="ORF">TSAR_010979</name>
</gene>
<keyword evidence="3" id="KW-1185">Reference proteome</keyword>
<dbReference type="InterPro" id="IPR011333">
    <property type="entry name" value="SKP1/BTB/POZ_sf"/>
</dbReference>
<dbReference type="Pfam" id="PF00651">
    <property type="entry name" value="BTB"/>
    <property type="match status" value="1"/>
</dbReference>